<evidence type="ECO:0000256" key="1">
    <source>
        <dbReference type="ARBA" id="ARBA00009437"/>
    </source>
</evidence>
<evidence type="ECO:0000259" key="5">
    <source>
        <dbReference type="PROSITE" id="PS50931"/>
    </source>
</evidence>
<dbReference type="EMBL" id="RKIO01000003">
    <property type="protein sequence ID" value="RSC10942.1"/>
    <property type="molecule type" value="Genomic_DNA"/>
</dbReference>
<dbReference type="Proteomes" id="UP000272140">
    <property type="component" value="Unassembled WGS sequence"/>
</dbReference>
<dbReference type="InterPro" id="IPR058163">
    <property type="entry name" value="LysR-type_TF_proteobact-type"/>
</dbReference>
<dbReference type="AlphaFoldDB" id="A0A427NU18"/>
<proteinExistence type="inferred from homology"/>
<dbReference type="PANTHER" id="PTHR30537:SF5">
    <property type="entry name" value="HTH-TYPE TRANSCRIPTIONAL ACTIVATOR TTDR-RELATED"/>
    <property type="match status" value="1"/>
</dbReference>
<dbReference type="Gene3D" id="1.10.10.10">
    <property type="entry name" value="Winged helix-like DNA-binding domain superfamily/Winged helix DNA-binding domain"/>
    <property type="match status" value="1"/>
</dbReference>
<sequence length="307" mass="33772">MLDLNDLALFVQVVRAGSFSEAARRLRMPANTLSRRIDQFEGHIGTRLLHRSTRKLAPSTEGLALFERYAPALDRIFEIERQHADGQEPAGTVRVAAMAGLFEVIKLEWLAEFYARYPRISIDFLLDDTPSDLIAERIDLALRIGIETGGSFRVRRIAPGTMILAASPAYLERRGTPRTPRELADHDCLTVSSRQGRSMWRLQGPRGTQEISIDSRFSVNDMRVVMQACLAGLGIALVPQVLAAAAIDEGKLARVLPAYQRSGAGLGLQLVYTSRPPLPPAVTAVAEFLLEKLDQGMSKCPEPAAGR</sequence>
<dbReference type="PANTHER" id="PTHR30537">
    <property type="entry name" value="HTH-TYPE TRANSCRIPTIONAL REGULATOR"/>
    <property type="match status" value="1"/>
</dbReference>
<protein>
    <submittedName>
        <fullName evidence="6">LysR family transcriptional regulator</fullName>
    </submittedName>
</protein>
<gene>
    <name evidence="6" type="ORF">EGT41_21340</name>
</gene>
<evidence type="ECO:0000256" key="2">
    <source>
        <dbReference type="ARBA" id="ARBA00023015"/>
    </source>
</evidence>
<dbReference type="RefSeq" id="WP_054928614.1">
    <property type="nucleotide sequence ID" value="NZ_CP091014.1"/>
</dbReference>
<reference evidence="7" key="1">
    <citation type="submission" date="2018-11" db="EMBL/GenBank/DDBJ databases">
        <title>FDA dAtabase for Regulatory Grade micrObial Sequences (FDA-ARGOS): Supporting development and validation of Infectious Disease Dx tests.</title>
        <authorList>
            <person name="Goldberg B."/>
            <person name="Campos J."/>
            <person name="Tallon L."/>
            <person name="Sadzewicz L."/>
            <person name="Zhao X."/>
            <person name="Vavikolanu K."/>
            <person name="Mehta A."/>
            <person name="Aluvathingal J."/>
            <person name="Nadendla S."/>
            <person name="Geyer C."/>
            <person name="Nandy P."/>
            <person name="Yan Y."/>
            <person name="Sichtig H."/>
        </authorList>
    </citation>
    <scope>NUCLEOTIDE SEQUENCE [LARGE SCALE GENOMIC DNA]</scope>
    <source>
        <strain evidence="7">FDAARGOS_544</strain>
    </source>
</reference>
<feature type="domain" description="HTH lysR-type" evidence="5">
    <location>
        <begin position="2"/>
        <end position="59"/>
    </location>
</feature>
<comment type="caution">
    <text evidence="6">The sequence shown here is derived from an EMBL/GenBank/DDBJ whole genome shotgun (WGS) entry which is preliminary data.</text>
</comment>
<dbReference type="SUPFAM" id="SSF53850">
    <property type="entry name" value="Periplasmic binding protein-like II"/>
    <property type="match status" value="1"/>
</dbReference>
<evidence type="ECO:0000313" key="7">
    <source>
        <dbReference type="Proteomes" id="UP000272140"/>
    </source>
</evidence>
<dbReference type="CDD" id="cd08422">
    <property type="entry name" value="PBP2_CrgA_like"/>
    <property type="match status" value="1"/>
</dbReference>
<name>A0A427NU18_9BURK</name>
<accession>A0A427NU18</accession>
<dbReference type="GO" id="GO:0003700">
    <property type="term" value="F:DNA-binding transcription factor activity"/>
    <property type="evidence" value="ECO:0007669"/>
    <property type="project" value="InterPro"/>
</dbReference>
<keyword evidence="3" id="KW-0238">DNA-binding</keyword>
<dbReference type="GO" id="GO:0043565">
    <property type="term" value="F:sequence-specific DNA binding"/>
    <property type="evidence" value="ECO:0007669"/>
    <property type="project" value="TreeGrafter"/>
</dbReference>
<evidence type="ECO:0000256" key="4">
    <source>
        <dbReference type="ARBA" id="ARBA00023163"/>
    </source>
</evidence>
<dbReference type="Gene3D" id="3.40.190.290">
    <property type="match status" value="1"/>
</dbReference>
<organism evidence="6 7">
    <name type="scientific">Burkholderia cenocepacia</name>
    <dbReference type="NCBI Taxonomy" id="95486"/>
    <lineage>
        <taxon>Bacteria</taxon>
        <taxon>Pseudomonadati</taxon>
        <taxon>Pseudomonadota</taxon>
        <taxon>Betaproteobacteria</taxon>
        <taxon>Burkholderiales</taxon>
        <taxon>Burkholderiaceae</taxon>
        <taxon>Burkholderia</taxon>
        <taxon>Burkholderia cepacia complex</taxon>
    </lineage>
</organism>
<dbReference type="GO" id="GO:0006351">
    <property type="term" value="P:DNA-templated transcription"/>
    <property type="evidence" value="ECO:0007669"/>
    <property type="project" value="TreeGrafter"/>
</dbReference>
<evidence type="ECO:0000313" key="6">
    <source>
        <dbReference type="EMBL" id="RSC10942.1"/>
    </source>
</evidence>
<dbReference type="Pfam" id="PF03466">
    <property type="entry name" value="LysR_substrate"/>
    <property type="match status" value="1"/>
</dbReference>
<dbReference type="SUPFAM" id="SSF46785">
    <property type="entry name" value="Winged helix' DNA-binding domain"/>
    <property type="match status" value="1"/>
</dbReference>
<dbReference type="Pfam" id="PF00126">
    <property type="entry name" value="HTH_1"/>
    <property type="match status" value="1"/>
</dbReference>
<keyword evidence="4" id="KW-0804">Transcription</keyword>
<dbReference type="PROSITE" id="PS50931">
    <property type="entry name" value="HTH_LYSR"/>
    <property type="match status" value="1"/>
</dbReference>
<keyword evidence="2" id="KW-0805">Transcription regulation</keyword>
<evidence type="ECO:0000256" key="3">
    <source>
        <dbReference type="ARBA" id="ARBA00023125"/>
    </source>
</evidence>
<dbReference type="InterPro" id="IPR005119">
    <property type="entry name" value="LysR_subst-bd"/>
</dbReference>
<dbReference type="InterPro" id="IPR036388">
    <property type="entry name" value="WH-like_DNA-bd_sf"/>
</dbReference>
<comment type="similarity">
    <text evidence="1">Belongs to the LysR transcriptional regulatory family.</text>
</comment>
<dbReference type="InterPro" id="IPR036390">
    <property type="entry name" value="WH_DNA-bd_sf"/>
</dbReference>
<dbReference type="InterPro" id="IPR000847">
    <property type="entry name" value="LysR_HTH_N"/>
</dbReference>